<dbReference type="Gene3D" id="2.150.10.10">
    <property type="entry name" value="Serralysin-like metalloprotease, C-terminal"/>
    <property type="match status" value="1"/>
</dbReference>
<sequence length="618" mass="67058">MKFWPTELLSKPVRRKNRHSARRRRAQRFQTLENREMMAGDVTAYLDGYTLRIEGDGEANHIEVRQLSSGEISIEKTEPNSSRLPSDFHTRINGGYSDTLSGQFNSISISMNGNDDSLKLIDMDISWDLTIDLGSGADDLDVHSVSVGDDLRVFTGGAPSDRSDVVDIYNVEVGTATTNADLVIDSEARGDNEIVYVRNTTVADDLFLYLSNTDTENDMALVYSDVQVNGLSSNGTTRIDSHYLYLDDFSTYGSGDFRFVNQLYAYDSYFSGDLSVDGTQQADILRLNNMSVGYSADIHGLAGDDEIEISGGQDFTIEGGDDNDTLIGGSGDDVISGGNGDDVLKGGAGVDQLFGGADNDWLEAGTVAELALGGSGQDWNAHRFDVNGATFDDIDQNSTPTCVILSSLSAVARIDGSDFLLDKISYLGDYQYEVRLYDVNGDLAPQTVDFDGTLYGWEPSIDAEGESWVVLFQRAYLQSKGLDYTVQAQATGSAAGENTATIGQPLTMLTGRTSSLYNTGNRWVNPSAIANAVQQGKRVLVGTKNAGQVKEQLVNNHAYTVIDEDLWFDAKTRTWEGTVTLRNPWGVDGGQSTDSVNDGIIVVEIDVLWSSIAVVATN</sequence>
<dbReference type="PATRIC" id="fig|1265738.3.peg.6184"/>
<evidence type="ECO:0000256" key="1">
    <source>
        <dbReference type="PROSITE-ProRule" id="PRU00239"/>
    </source>
</evidence>
<evidence type="ECO:0000259" key="2">
    <source>
        <dbReference type="PROSITE" id="PS50203"/>
    </source>
</evidence>
<feature type="active site" evidence="1">
    <location>
        <position position="402"/>
    </location>
</feature>
<dbReference type="PROSITE" id="PS00330">
    <property type="entry name" value="HEMOLYSIN_CALCIUM"/>
    <property type="match status" value="3"/>
</dbReference>
<dbReference type="PROSITE" id="PS50203">
    <property type="entry name" value="CALPAIN_CAT"/>
    <property type="match status" value="1"/>
</dbReference>
<gene>
    <name evidence="3" type="ORF">RMSM_06214</name>
</gene>
<comment type="caution">
    <text evidence="3">The sequence shown here is derived from an EMBL/GenBank/DDBJ whole genome shotgun (WGS) entry which is preliminary data.</text>
</comment>
<dbReference type="EMBL" id="ANOG01000900">
    <property type="protein sequence ID" value="EMI16866.1"/>
    <property type="molecule type" value="Genomic_DNA"/>
</dbReference>
<dbReference type="InterPro" id="IPR011049">
    <property type="entry name" value="Serralysin-like_metalloprot_C"/>
</dbReference>
<keyword evidence="1" id="KW-0645">Protease</keyword>
<keyword evidence="1" id="KW-0378">Hydrolase</keyword>
<dbReference type="PRINTS" id="PR00313">
    <property type="entry name" value="CABNDNGRPT"/>
</dbReference>
<proteinExistence type="predicted"/>
<evidence type="ECO:0000313" key="3">
    <source>
        <dbReference type="EMBL" id="EMI16866.1"/>
    </source>
</evidence>
<feature type="active site" evidence="1">
    <location>
        <position position="557"/>
    </location>
</feature>
<dbReference type="Proteomes" id="UP000011991">
    <property type="component" value="Unassembled WGS sequence"/>
</dbReference>
<dbReference type="GO" id="GO:0004198">
    <property type="term" value="F:calcium-dependent cysteine-type endopeptidase activity"/>
    <property type="evidence" value="ECO:0007669"/>
    <property type="project" value="InterPro"/>
</dbReference>
<dbReference type="InterPro" id="IPR018511">
    <property type="entry name" value="Hemolysin-typ_Ca-bd_CS"/>
</dbReference>
<feature type="active site" evidence="1">
    <location>
        <position position="583"/>
    </location>
</feature>
<dbReference type="SUPFAM" id="SSF51120">
    <property type="entry name" value="beta-Roll"/>
    <property type="match status" value="1"/>
</dbReference>
<organism evidence="3 4">
    <name type="scientific">Rhodopirellula maiorica SM1</name>
    <dbReference type="NCBI Taxonomy" id="1265738"/>
    <lineage>
        <taxon>Bacteria</taxon>
        <taxon>Pseudomonadati</taxon>
        <taxon>Planctomycetota</taxon>
        <taxon>Planctomycetia</taxon>
        <taxon>Pirellulales</taxon>
        <taxon>Pirellulaceae</taxon>
        <taxon>Novipirellula</taxon>
    </lineage>
</organism>
<evidence type="ECO:0000313" key="4">
    <source>
        <dbReference type="Proteomes" id="UP000011991"/>
    </source>
</evidence>
<name>M5RCT1_9BACT</name>
<keyword evidence="1" id="KW-0788">Thiol protease</keyword>
<dbReference type="GO" id="GO:0005509">
    <property type="term" value="F:calcium ion binding"/>
    <property type="evidence" value="ECO:0007669"/>
    <property type="project" value="InterPro"/>
</dbReference>
<dbReference type="Pfam" id="PF00353">
    <property type="entry name" value="HemolysinCabind"/>
    <property type="match status" value="1"/>
</dbReference>
<dbReference type="GO" id="GO:0006508">
    <property type="term" value="P:proteolysis"/>
    <property type="evidence" value="ECO:0007669"/>
    <property type="project" value="UniProtKB-KW"/>
</dbReference>
<keyword evidence="4" id="KW-1185">Reference proteome</keyword>
<protein>
    <submittedName>
        <fullName evidence="3">Hemolysin-type calcium-binding region domain protein</fullName>
    </submittedName>
</protein>
<dbReference type="RefSeq" id="WP_008705479.1">
    <property type="nucleotide sequence ID" value="NZ_ANOG01000900.1"/>
</dbReference>
<dbReference type="Pfam" id="PF00648">
    <property type="entry name" value="Peptidase_C2"/>
    <property type="match status" value="1"/>
</dbReference>
<dbReference type="SUPFAM" id="SSF54001">
    <property type="entry name" value="Cysteine proteinases"/>
    <property type="match status" value="1"/>
</dbReference>
<feature type="domain" description="Calpain catalytic" evidence="2">
    <location>
        <begin position="361"/>
        <end position="586"/>
    </location>
</feature>
<dbReference type="AlphaFoldDB" id="M5RCT1"/>
<accession>M5RCT1</accession>
<dbReference type="OrthoDB" id="291126at2"/>
<dbReference type="InterPro" id="IPR038765">
    <property type="entry name" value="Papain-like_cys_pep_sf"/>
</dbReference>
<dbReference type="InterPro" id="IPR001300">
    <property type="entry name" value="Peptidase_C2_calpain_cat"/>
</dbReference>
<dbReference type="InterPro" id="IPR001343">
    <property type="entry name" value="Hemolysn_Ca-bd"/>
</dbReference>
<reference evidence="3 4" key="1">
    <citation type="journal article" date="2013" name="Mar. Genomics">
        <title>Expression of sulfatases in Rhodopirellula baltica and the diversity of sulfatases in the genus Rhodopirellula.</title>
        <authorList>
            <person name="Wegner C.E."/>
            <person name="Richter-Heitmann T."/>
            <person name="Klindworth A."/>
            <person name="Klockow C."/>
            <person name="Richter M."/>
            <person name="Achstetter T."/>
            <person name="Glockner F.O."/>
            <person name="Harder J."/>
        </authorList>
    </citation>
    <scope>NUCLEOTIDE SEQUENCE [LARGE SCALE GENOMIC DNA]</scope>
    <source>
        <strain evidence="3 4">SM1</strain>
    </source>
</reference>